<reference evidence="3" key="1">
    <citation type="submission" date="2016-10" db="EMBL/GenBank/DDBJ databases">
        <authorList>
            <person name="Varghese N."/>
            <person name="Submissions S."/>
        </authorList>
    </citation>
    <scope>NUCLEOTIDE SEQUENCE [LARGE SCALE GENOMIC DNA]</scope>
    <source>
        <strain evidence="3">DSM 18609</strain>
    </source>
</reference>
<dbReference type="PANTHER" id="PTHR37309:SF1">
    <property type="entry name" value="SLR0284 PROTEIN"/>
    <property type="match status" value="1"/>
</dbReference>
<name>A0A1G6UI58_9SPHI</name>
<dbReference type="STRING" id="390242.SAMN04488024_105336"/>
<sequence length="115" mass="12283">MRFIIEILLTGLAFFIGASFLVPGVHIDSYGSAIIASVLIALANATIGFILRLLTFPINFLTLGLVSFIITVLMVLLVDNMMTSFNTSGFISAAFLAIIVALLKAIFNAIAGEKE</sequence>
<evidence type="ECO:0000313" key="3">
    <source>
        <dbReference type="Proteomes" id="UP000199455"/>
    </source>
</evidence>
<organism evidence="2 3">
    <name type="scientific">Pedobacter soli</name>
    <dbReference type="NCBI Taxonomy" id="390242"/>
    <lineage>
        <taxon>Bacteria</taxon>
        <taxon>Pseudomonadati</taxon>
        <taxon>Bacteroidota</taxon>
        <taxon>Sphingobacteriia</taxon>
        <taxon>Sphingobacteriales</taxon>
        <taxon>Sphingobacteriaceae</taxon>
        <taxon>Pedobacter</taxon>
    </lineage>
</organism>
<dbReference type="RefSeq" id="WP_090769368.1">
    <property type="nucleotide sequence ID" value="NZ_FMZH01000005.1"/>
</dbReference>
<keyword evidence="1" id="KW-1133">Transmembrane helix</keyword>
<proteinExistence type="predicted"/>
<dbReference type="InterPro" id="IPR007165">
    <property type="entry name" value="Phage_holin_4_2"/>
</dbReference>
<keyword evidence="1" id="KW-0812">Transmembrane</keyword>
<feature type="transmembrane region" description="Helical" evidence="1">
    <location>
        <begin position="90"/>
        <end position="111"/>
    </location>
</feature>
<dbReference type="Proteomes" id="UP000199455">
    <property type="component" value="Unassembled WGS sequence"/>
</dbReference>
<accession>A0A1G6UI58</accession>
<dbReference type="AlphaFoldDB" id="A0A1G6UI58"/>
<keyword evidence="1" id="KW-0472">Membrane</keyword>
<dbReference type="PANTHER" id="PTHR37309">
    <property type="entry name" value="SLR0284 PROTEIN"/>
    <property type="match status" value="1"/>
</dbReference>
<feature type="transmembrane region" description="Helical" evidence="1">
    <location>
        <begin position="7"/>
        <end position="27"/>
    </location>
</feature>
<evidence type="ECO:0000313" key="2">
    <source>
        <dbReference type="EMBL" id="SDD40225.1"/>
    </source>
</evidence>
<dbReference type="EMBL" id="FMZH01000005">
    <property type="protein sequence ID" value="SDD40225.1"/>
    <property type="molecule type" value="Genomic_DNA"/>
</dbReference>
<feature type="transmembrane region" description="Helical" evidence="1">
    <location>
        <begin position="33"/>
        <end position="51"/>
    </location>
</feature>
<dbReference type="Pfam" id="PF04020">
    <property type="entry name" value="Phage_holin_4_2"/>
    <property type="match status" value="1"/>
</dbReference>
<keyword evidence="3" id="KW-1185">Reference proteome</keyword>
<evidence type="ECO:0000256" key="1">
    <source>
        <dbReference type="SAM" id="Phobius"/>
    </source>
</evidence>
<feature type="transmembrane region" description="Helical" evidence="1">
    <location>
        <begin position="58"/>
        <end position="78"/>
    </location>
</feature>
<protein>
    <submittedName>
        <fullName evidence="2">Putative membrane protein</fullName>
    </submittedName>
</protein>
<gene>
    <name evidence="2" type="ORF">SAMN04488024_105336</name>
</gene>